<dbReference type="Proteomes" id="UP000324832">
    <property type="component" value="Unassembled WGS sequence"/>
</dbReference>
<organism evidence="1 2">
    <name type="scientific">Leptidea sinapis</name>
    <dbReference type="NCBI Taxonomy" id="189913"/>
    <lineage>
        <taxon>Eukaryota</taxon>
        <taxon>Metazoa</taxon>
        <taxon>Ecdysozoa</taxon>
        <taxon>Arthropoda</taxon>
        <taxon>Hexapoda</taxon>
        <taxon>Insecta</taxon>
        <taxon>Pterygota</taxon>
        <taxon>Neoptera</taxon>
        <taxon>Endopterygota</taxon>
        <taxon>Lepidoptera</taxon>
        <taxon>Glossata</taxon>
        <taxon>Ditrysia</taxon>
        <taxon>Papilionoidea</taxon>
        <taxon>Pieridae</taxon>
        <taxon>Dismorphiinae</taxon>
        <taxon>Leptidea</taxon>
    </lineage>
</organism>
<evidence type="ECO:0000313" key="1">
    <source>
        <dbReference type="EMBL" id="VVD03894.1"/>
    </source>
</evidence>
<dbReference type="EMBL" id="FZQP02006815">
    <property type="protein sequence ID" value="VVD03894.1"/>
    <property type="molecule type" value="Genomic_DNA"/>
</dbReference>
<accession>A0A5E4R3S7</accession>
<proteinExistence type="predicted"/>
<protein>
    <submittedName>
        <fullName evidence="1">Uncharacterized protein</fullName>
    </submittedName>
</protein>
<keyword evidence="2" id="KW-1185">Reference proteome</keyword>
<reference evidence="1 2" key="1">
    <citation type="submission" date="2017-07" db="EMBL/GenBank/DDBJ databases">
        <authorList>
            <person name="Talla V."/>
            <person name="Backstrom N."/>
        </authorList>
    </citation>
    <scope>NUCLEOTIDE SEQUENCE [LARGE SCALE GENOMIC DNA]</scope>
</reference>
<dbReference type="AlphaFoldDB" id="A0A5E4R3S7"/>
<gene>
    <name evidence="1" type="ORF">LSINAPIS_LOCUS13786</name>
</gene>
<sequence length="93" mass="10663">MFPAFVSYHVLYPPNCRLQRSERFVMIQLSKFYHVLPGAGNIASILAASLIENHKNRTDKCTFPNMITITTKVVYFNSIMRISLLLIVIDSEL</sequence>
<name>A0A5E4R3S7_9NEOP</name>
<evidence type="ECO:0000313" key="2">
    <source>
        <dbReference type="Proteomes" id="UP000324832"/>
    </source>
</evidence>